<dbReference type="PROSITE" id="PS50217">
    <property type="entry name" value="BZIP"/>
    <property type="match status" value="1"/>
</dbReference>
<dbReference type="InterPro" id="IPR046347">
    <property type="entry name" value="bZIP_sf"/>
</dbReference>
<dbReference type="AlphaFoldDB" id="A0A7J6FJF4"/>
<keyword evidence="3" id="KW-0539">Nucleus</keyword>
<keyword evidence="1" id="KW-0805">Transcription regulation</keyword>
<evidence type="ECO:0000256" key="1">
    <source>
        <dbReference type="ARBA" id="ARBA00023015"/>
    </source>
</evidence>
<dbReference type="SUPFAM" id="SSF57959">
    <property type="entry name" value="Leucine zipper domain"/>
    <property type="match status" value="1"/>
</dbReference>
<dbReference type="PANTHER" id="PTHR46391:SF13">
    <property type="entry name" value="ACTIVATOR OF SPOMIN LUC3"/>
    <property type="match status" value="1"/>
</dbReference>
<evidence type="ECO:0000313" key="7">
    <source>
        <dbReference type="Proteomes" id="UP000525078"/>
    </source>
</evidence>
<gene>
    <name evidence="6" type="ORF">F8388_011677</name>
    <name evidence="5" type="ORF">G4B88_030485</name>
</gene>
<dbReference type="InterPro" id="IPR004827">
    <property type="entry name" value="bZIP"/>
</dbReference>
<dbReference type="EMBL" id="JAATIQ010000202">
    <property type="protein sequence ID" value="KAF4370765.1"/>
    <property type="molecule type" value="Genomic_DNA"/>
</dbReference>
<reference evidence="7 8" key="1">
    <citation type="journal article" date="2020" name="bioRxiv">
        <title>Sequence and annotation of 42 cannabis genomes reveals extensive copy number variation in cannabinoid synthesis and pathogen resistance genes.</title>
        <authorList>
            <person name="Mckernan K.J."/>
            <person name="Helbert Y."/>
            <person name="Kane L.T."/>
            <person name="Ebling H."/>
            <person name="Zhang L."/>
            <person name="Liu B."/>
            <person name="Eaton Z."/>
            <person name="Mclaughlin S."/>
            <person name="Kingan S."/>
            <person name="Baybayan P."/>
            <person name="Concepcion G."/>
            <person name="Jordan M."/>
            <person name="Riva A."/>
            <person name="Barbazuk W."/>
            <person name="Harkins T."/>
        </authorList>
    </citation>
    <scope>NUCLEOTIDE SEQUENCE [LARGE SCALE GENOMIC DNA]</scope>
    <source>
        <strain evidence="7 8">cv. Jamaican Lion 4</strain>
        <strain evidence="5">Father</strain>
        <strain evidence="6">Mother</strain>
        <tissue evidence="5">Leaf</tissue>
    </source>
</reference>
<evidence type="ECO:0000256" key="3">
    <source>
        <dbReference type="ARBA" id="ARBA00023242"/>
    </source>
</evidence>
<dbReference type="Pfam" id="PF00170">
    <property type="entry name" value="bZIP_1"/>
    <property type="match status" value="1"/>
</dbReference>
<accession>A0A7J6FJF4</accession>
<dbReference type="Proteomes" id="UP000583929">
    <property type="component" value="Unassembled WGS sequence"/>
</dbReference>
<proteinExistence type="predicted"/>
<dbReference type="Gene3D" id="1.20.5.170">
    <property type="match status" value="1"/>
</dbReference>
<dbReference type="EMBL" id="JAATIP010000038">
    <property type="protein sequence ID" value="KAF4387529.1"/>
    <property type="molecule type" value="Genomic_DNA"/>
</dbReference>
<feature type="domain" description="BZIP" evidence="4">
    <location>
        <begin position="136"/>
        <end position="199"/>
    </location>
</feature>
<dbReference type="InterPro" id="IPR044759">
    <property type="entry name" value="bZIP_RF2"/>
</dbReference>
<dbReference type="Proteomes" id="UP000525078">
    <property type="component" value="Unassembled WGS sequence"/>
</dbReference>
<name>A0A7J6FJF4_CANSA</name>
<keyword evidence="2" id="KW-0804">Transcription</keyword>
<comment type="caution">
    <text evidence="5">The sequence shown here is derived from an EMBL/GenBank/DDBJ whole genome shotgun (WGS) entry which is preliminary data.</text>
</comment>
<dbReference type="GO" id="GO:0045893">
    <property type="term" value="P:positive regulation of DNA-templated transcription"/>
    <property type="evidence" value="ECO:0007669"/>
    <property type="project" value="TreeGrafter"/>
</dbReference>
<dbReference type="SMART" id="SM00338">
    <property type="entry name" value="BRLZ"/>
    <property type="match status" value="1"/>
</dbReference>
<organism evidence="5 8">
    <name type="scientific">Cannabis sativa</name>
    <name type="common">Hemp</name>
    <name type="synonym">Marijuana</name>
    <dbReference type="NCBI Taxonomy" id="3483"/>
    <lineage>
        <taxon>Eukaryota</taxon>
        <taxon>Viridiplantae</taxon>
        <taxon>Streptophyta</taxon>
        <taxon>Embryophyta</taxon>
        <taxon>Tracheophyta</taxon>
        <taxon>Spermatophyta</taxon>
        <taxon>Magnoliopsida</taxon>
        <taxon>eudicotyledons</taxon>
        <taxon>Gunneridae</taxon>
        <taxon>Pentapetalae</taxon>
        <taxon>rosids</taxon>
        <taxon>fabids</taxon>
        <taxon>Rosales</taxon>
        <taxon>Cannabaceae</taxon>
        <taxon>Cannabis</taxon>
    </lineage>
</organism>
<dbReference type="GO" id="GO:0003677">
    <property type="term" value="F:DNA binding"/>
    <property type="evidence" value="ECO:0007669"/>
    <property type="project" value="TreeGrafter"/>
</dbReference>
<dbReference type="CDD" id="cd14703">
    <property type="entry name" value="bZIP_plant_RF2"/>
    <property type="match status" value="1"/>
</dbReference>
<dbReference type="GO" id="GO:0003700">
    <property type="term" value="F:DNA-binding transcription factor activity"/>
    <property type="evidence" value="ECO:0007669"/>
    <property type="project" value="InterPro"/>
</dbReference>
<dbReference type="GO" id="GO:0005634">
    <property type="term" value="C:nucleus"/>
    <property type="evidence" value="ECO:0007669"/>
    <property type="project" value="UniProtKB-ARBA"/>
</dbReference>
<dbReference type="PROSITE" id="PS00036">
    <property type="entry name" value="BZIP_BASIC"/>
    <property type="match status" value="1"/>
</dbReference>
<evidence type="ECO:0000259" key="4">
    <source>
        <dbReference type="PROSITE" id="PS50217"/>
    </source>
</evidence>
<evidence type="ECO:0000313" key="8">
    <source>
        <dbReference type="Proteomes" id="UP000583929"/>
    </source>
</evidence>
<dbReference type="InterPro" id="IPR052483">
    <property type="entry name" value="bZIP_transcription_regulators"/>
</dbReference>
<evidence type="ECO:0000313" key="6">
    <source>
        <dbReference type="EMBL" id="KAF4387529.1"/>
    </source>
</evidence>
<keyword evidence="8" id="KW-1185">Reference proteome</keyword>
<dbReference type="PANTHER" id="PTHR46391">
    <property type="entry name" value="BASIC LEUCINE ZIPPER 34"/>
    <property type="match status" value="1"/>
</dbReference>
<protein>
    <recommendedName>
        <fullName evidence="4">BZIP domain-containing protein</fullName>
    </recommendedName>
</protein>
<evidence type="ECO:0000313" key="5">
    <source>
        <dbReference type="EMBL" id="KAF4370765.1"/>
    </source>
</evidence>
<sequence>MEEKGSFGGVEPYWKNKRPLELELEGNQKNDDDELSNTLIMNEGIISSLPLWKKAHLMDYFGGGSSSNGAPTTKAFNTTTTINNSSTNTLFSALINENQGPRADEFLSFCNTKESLDNRANDIQFRYGHNIDPNMDPRKIKRIISNRASAQRSRWKKIQYISDMENTVRALKSQISSLSPRVALYTKEHQFLQLEHTKLTHQISVYTNQELLGQVEFEKNKAEVNRLRVLYFKQQQQQLHVQQQYHHHYQAPSLPHHEEYLSMNQIMPNYFNNQPTQIFPHYPNLDVEFGCNNINGATGNYNLIQDQSTRSQMVSNTTLQYDVDDSDHVQDQTGQSWTTTTTNFIEEPKQHDHDIETDIQFYNSRFGSTPEYA</sequence>
<evidence type="ECO:0000256" key="2">
    <source>
        <dbReference type="ARBA" id="ARBA00023163"/>
    </source>
</evidence>